<evidence type="ECO:0000313" key="2">
    <source>
        <dbReference type="EMBL" id="RKQ35120.1"/>
    </source>
</evidence>
<reference evidence="2 3" key="1">
    <citation type="submission" date="2018-10" db="EMBL/GenBank/DDBJ databases">
        <title>Kocuria tytouropygialis sp. nov., isolated from the uropygial gland of an American barn owl (Tyto furcata).</title>
        <authorList>
            <person name="Braun M.S."/>
            <person name="Wang E."/>
            <person name="Zimmermann S."/>
            <person name="Wagner H."/>
            <person name="Wink M."/>
        </authorList>
    </citation>
    <scope>NUCLEOTIDE SEQUENCE [LARGE SCALE GENOMIC DNA]</scope>
    <source>
        <strain evidence="2 3">442</strain>
    </source>
</reference>
<protein>
    <submittedName>
        <fullName evidence="2">N-acetyltransferase</fullName>
    </submittedName>
</protein>
<name>A0A495A5Y1_9MICC</name>
<organism evidence="2 3">
    <name type="scientific">Kocuria tytonis</name>
    <dbReference type="NCBI Taxonomy" id="2054280"/>
    <lineage>
        <taxon>Bacteria</taxon>
        <taxon>Bacillati</taxon>
        <taxon>Actinomycetota</taxon>
        <taxon>Actinomycetes</taxon>
        <taxon>Micrococcales</taxon>
        <taxon>Micrococcaceae</taxon>
        <taxon>Kocuria</taxon>
    </lineage>
</organism>
<dbReference type="AlphaFoldDB" id="A0A495A5Y1"/>
<dbReference type="RefSeq" id="WP_110920859.1">
    <property type="nucleotide sequence ID" value="NZ_PNJG02000002.1"/>
</dbReference>
<evidence type="ECO:0000313" key="3">
    <source>
        <dbReference type="Proteomes" id="UP000249516"/>
    </source>
</evidence>
<dbReference type="PANTHER" id="PTHR43415:SF3">
    <property type="entry name" value="GNAT-FAMILY ACETYLTRANSFERASE"/>
    <property type="match status" value="1"/>
</dbReference>
<dbReference type="InterPro" id="IPR016181">
    <property type="entry name" value="Acyl_CoA_acyltransferase"/>
</dbReference>
<feature type="domain" description="N-acetyltransferase" evidence="1">
    <location>
        <begin position="20"/>
        <end position="185"/>
    </location>
</feature>
<dbReference type="PANTHER" id="PTHR43415">
    <property type="entry name" value="SPERMIDINE N(1)-ACETYLTRANSFERASE"/>
    <property type="match status" value="1"/>
</dbReference>
<dbReference type="InterPro" id="IPR000182">
    <property type="entry name" value="GNAT_dom"/>
</dbReference>
<accession>A0A495A5Y1</accession>
<dbReference type="Proteomes" id="UP000249516">
    <property type="component" value="Unassembled WGS sequence"/>
</dbReference>
<dbReference type="Gene3D" id="3.40.630.30">
    <property type="match status" value="1"/>
</dbReference>
<dbReference type="OrthoDB" id="9814648at2"/>
<gene>
    <name evidence="2" type="ORF">C1C97_007630</name>
</gene>
<proteinExistence type="predicted"/>
<keyword evidence="2" id="KW-0808">Transferase</keyword>
<keyword evidence="3" id="KW-1185">Reference proteome</keyword>
<dbReference type="SUPFAM" id="SSF55729">
    <property type="entry name" value="Acyl-CoA N-acyltransferases (Nat)"/>
    <property type="match status" value="1"/>
</dbReference>
<sequence length="192" mass="21932">MSEPFDAQSVGSRLLQGHRVRFRELRDEDLPVLVRWWQNPDTVLFQNLTVAPRPEETIAEMFRSWSTNASSGNVGFSVVDRHTDELLGHVVLYGAALPVRAGTFAVMIGADHVNRGYGTDAVRLMTDFGFRELGLNRIELRVFAYNERAHAVYRKIGYREEGVRREVAFHAGVFHDEVVMSLLAREWFTAEH</sequence>
<dbReference type="Pfam" id="PF13302">
    <property type="entry name" value="Acetyltransf_3"/>
    <property type="match status" value="1"/>
</dbReference>
<evidence type="ECO:0000259" key="1">
    <source>
        <dbReference type="PROSITE" id="PS51186"/>
    </source>
</evidence>
<dbReference type="PROSITE" id="PS51186">
    <property type="entry name" value="GNAT"/>
    <property type="match status" value="1"/>
</dbReference>
<comment type="caution">
    <text evidence="2">The sequence shown here is derived from an EMBL/GenBank/DDBJ whole genome shotgun (WGS) entry which is preliminary data.</text>
</comment>
<dbReference type="GO" id="GO:0016747">
    <property type="term" value="F:acyltransferase activity, transferring groups other than amino-acyl groups"/>
    <property type="evidence" value="ECO:0007669"/>
    <property type="project" value="InterPro"/>
</dbReference>
<dbReference type="EMBL" id="PNJG02000002">
    <property type="protein sequence ID" value="RKQ35120.1"/>
    <property type="molecule type" value="Genomic_DNA"/>
</dbReference>